<dbReference type="AlphaFoldDB" id="A0A075WBH2"/>
<dbReference type="InterPro" id="IPR011650">
    <property type="entry name" value="Peptidase_M20_dimer"/>
</dbReference>
<dbReference type="Pfam" id="PF07687">
    <property type="entry name" value="M20_dimer"/>
    <property type="match status" value="1"/>
</dbReference>
<sequence length="403" mass="45519">MRIVEAVEDFRDDMVKTLCDLIEIKAIAPEFGGDGEYKKAEYLMKHLEGFDSVERYDVEDDRVSDGVRPNIVAKVKGVLEKTIWIVAHLDVVPEGDERLWETPPFKGIVKNGRIYGRGSEDNGQSLVSSLYAAKAIVESGLTPKYSLGLVYVADEEAGSNYGIKHLLKQNIFDREDMFVVPDIGTPKGDMIEIAEKSILWLKFVVHGQQSHASMPSGLNANRRAMEFILDLDRKLHSKFNARNRLFVPPYSTFEPTKREKNVDNINTIPGLDVSYMDCRIIPDYDVEEVLDYIEDIRSFHQMRGNSKIEIEVVQKVSSPPTPETAHIIERLRHTIEELRGFRPKVYGIGGNTCASFFRKSGFTETAAWCTADGVAHQANEYCVIDNMVEDAKVFALLPFDPGY</sequence>
<evidence type="ECO:0000256" key="4">
    <source>
        <dbReference type="ARBA" id="ARBA00022723"/>
    </source>
</evidence>
<dbReference type="GO" id="GO:0009014">
    <property type="term" value="F:succinyl-diaminopimelate desuccinylase activity"/>
    <property type="evidence" value="ECO:0007669"/>
    <property type="project" value="UniProtKB-EC"/>
</dbReference>
<dbReference type="EMBL" id="CP006577">
    <property type="protein sequence ID" value="AIG97775.1"/>
    <property type="molecule type" value="Genomic_DNA"/>
</dbReference>
<evidence type="ECO:0000256" key="1">
    <source>
        <dbReference type="ARBA" id="ARBA00001941"/>
    </source>
</evidence>
<evidence type="ECO:0000256" key="5">
    <source>
        <dbReference type="ARBA" id="ARBA00022801"/>
    </source>
</evidence>
<dbReference type="NCBIfam" id="NF010589">
    <property type="entry name" value="PRK13983.1"/>
    <property type="match status" value="1"/>
</dbReference>
<reference evidence="9 10" key="1">
    <citation type="submission" date="2013-07" db="EMBL/GenBank/DDBJ databases">
        <title>Genome of Archaeoglobus fulgidus.</title>
        <authorList>
            <person name="Fiebig A."/>
            <person name="Birkeland N.-K."/>
        </authorList>
    </citation>
    <scope>NUCLEOTIDE SEQUENCE [LARGE SCALE GENOMIC DNA]</scope>
    <source>
        <strain evidence="9 10">DSM 8774</strain>
    </source>
</reference>
<organism evidence="9 10">
    <name type="scientific">Archaeoglobus fulgidus DSM 8774</name>
    <dbReference type="NCBI Taxonomy" id="1344584"/>
    <lineage>
        <taxon>Archaea</taxon>
        <taxon>Methanobacteriati</taxon>
        <taxon>Methanobacteriota</taxon>
        <taxon>Archaeoglobi</taxon>
        <taxon>Archaeoglobales</taxon>
        <taxon>Archaeoglobaceae</taxon>
        <taxon>Archaeoglobus</taxon>
    </lineage>
</organism>
<protein>
    <submittedName>
        <fullName evidence="9">Acetylornithine deacetylase or succinyl-diaminopimelate desuccinylase</fullName>
        <ecNumber evidence="9">3.5.1.18</ecNumber>
    </submittedName>
</protein>
<comment type="similarity">
    <text evidence="3">Belongs to the peptidase M20A family.</text>
</comment>
<evidence type="ECO:0000259" key="8">
    <source>
        <dbReference type="Pfam" id="PF07687"/>
    </source>
</evidence>
<dbReference type="EC" id="3.5.1.18" evidence="9"/>
<dbReference type="Pfam" id="PF01546">
    <property type="entry name" value="Peptidase_M20"/>
    <property type="match status" value="1"/>
</dbReference>
<dbReference type="GeneID" id="24794502"/>
<evidence type="ECO:0000256" key="3">
    <source>
        <dbReference type="ARBA" id="ARBA00006247"/>
    </source>
</evidence>
<comment type="cofactor">
    <cofactor evidence="1">
        <name>Co(2+)</name>
        <dbReference type="ChEBI" id="CHEBI:48828"/>
    </cofactor>
</comment>
<evidence type="ECO:0000256" key="2">
    <source>
        <dbReference type="ARBA" id="ARBA00001947"/>
    </source>
</evidence>
<dbReference type="InterPro" id="IPR002933">
    <property type="entry name" value="Peptidase_M20"/>
</dbReference>
<feature type="domain" description="Peptidase M20 dimerisation" evidence="8">
    <location>
        <begin position="193"/>
        <end position="300"/>
    </location>
</feature>
<dbReference type="RefSeq" id="WP_010878404.1">
    <property type="nucleotide sequence ID" value="NZ_CP006577.1"/>
</dbReference>
<dbReference type="Proteomes" id="UP000028501">
    <property type="component" value="Chromosome"/>
</dbReference>
<dbReference type="PANTHER" id="PTHR43808:SF32">
    <property type="entry name" value="ARGE_DAPE-RELATED DEACYLASE"/>
    <property type="match status" value="1"/>
</dbReference>
<keyword evidence="5 9" id="KW-0378">Hydrolase</keyword>
<keyword evidence="6" id="KW-0862">Zinc</keyword>
<dbReference type="HOGENOM" id="CLU_021802_2_2_2"/>
<dbReference type="Gene3D" id="3.30.70.360">
    <property type="match status" value="1"/>
</dbReference>
<accession>A0A075WBH2</accession>
<comment type="cofactor">
    <cofactor evidence="2">
        <name>Zn(2+)</name>
        <dbReference type="ChEBI" id="CHEBI:29105"/>
    </cofactor>
</comment>
<dbReference type="PANTHER" id="PTHR43808">
    <property type="entry name" value="ACETYLORNITHINE DEACETYLASE"/>
    <property type="match status" value="1"/>
</dbReference>
<evidence type="ECO:0000313" key="10">
    <source>
        <dbReference type="Proteomes" id="UP000028501"/>
    </source>
</evidence>
<dbReference type="InterPro" id="IPR036264">
    <property type="entry name" value="Bact_exopeptidase_dim_dom"/>
</dbReference>
<dbReference type="SUPFAM" id="SSF55031">
    <property type="entry name" value="Bacterial exopeptidase dimerisation domain"/>
    <property type="match status" value="1"/>
</dbReference>
<dbReference type="Gene3D" id="3.40.630.10">
    <property type="entry name" value="Zn peptidases"/>
    <property type="match status" value="2"/>
</dbReference>
<keyword evidence="7" id="KW-0170">Cobalt</keyword>
<name>A0A075WBH2_ARCFL</name>
<keyword evidence="4" id="KW-0479">Metal-binding</keyword>
<evidence type="ECO:0000256" key="6">
    <source>
        <dbReference type="ARBA" id="ARBA00022833"/>
    </source>
</evidence>
<dbReference type="SMR" id="A0A075WBH2"/>
<dbReference type="GO" id="GO:0046872">
    <property type="term" value="F:metal ion binding"/>
    <property type="evidence" value="ECO:0007669"/>
    <property type="project" value="UniProtKB-KW"/>
</dbReference>
<dbReference type="InterPro" id="IPR010182">
    <property type="entry name" value="ArgE/DapE"/>
</dbReference>
<dbReference type="InterPro" id="IPR050072">
    <property type="entry name" value="Peptidase_M20A"/>
</dbReference>
<evidence type="ECO:0000256" key="7">
    <source>
        <dbReference type="ARBA" id="ARBA00023285"/>
    </source>
</evidence>
<gene>
    <name evidence="9" type="ORF">AFULGI_00009900</name>
</gene>
<proteinExistence type="inferred from homology"/>
<evidence type="ECO:0000313" key="9">
    <source>
        <dbReference type="EMBL" id="AIG97775.1"/>
    </source>
</evidence>
<dbReference type="SUPFAM" id="SSF53187">
    <property type="entry name" value="Zn-dependent exopeptidases"/>
    <property type="match status" value="1"/>
</dbReference>
<dbReference type="KEGG" id="afg:AFULGI_00009900"/>
<dbReference type="NCBIfam" id="TIGR01910">
    <property type="entry name" value="DapE-ArgE"/>
    <property type="match status" value="1"/>
</dbReference>